<dbReference type="AlphaFoldDB" id="A0A2Z6NA53"/>
<keyword evidence="5" id="KW-0634">PQQ</keyword>
<keyword evidence="14" id="KW-1185">Reference proteome</keyword>
<protein>
    <recommendedName>
        <fullName evidence="12">Glucose/Sorbosone dehydrogenase domain-containing protein</fullName>
    </recommendedName>
</protein>
<dbReference type="InterPro" id="IPR011041">
    <property type="entry name" value="Quinoprot_gluc/sorb_DH_b-prop"/>
</dbReference>
<dbReference type="Proteomes" id="UP000242715">
    <property type="component" value="Unassembled WGS sequence"/>
</dbReference>
<dbReference type="OrthoDB" id="10266706at2759"/>
<evidence type="ECO:0000313" key="14">
    <source>
        <dbReference type="Proteomes" id="UP000242715"/>
    </source>
</evidence>
<dbReference type="InterPro" id="IPR012938">
    <property type="entry name" value="Glc/Sorbosone_DH"/>
</dbReference>
<organism evidence="13 14">
    <name type="scientific">Trifolium subterraneum</name>
    <name type="common">Subterranean clover</name>
    <dbReference type="NCBI Taxonomy" id="3900"/>
    <lineage>
        <taxon>Eukaryota</taxon>
        <taxon>Viridiplantae</taxon>
        <taxon>Streptophyta</taxon>
        <taxon>Embryophyta</taxon>
        <taxon>Tracheophyta</taxon>
        <taxon>Spermatophyta</taxon>
        <taxon>Magnoliopsida</taxon>
        <taxon>eudicotyledons</taxon>
        <taxon>Gunneridae</taxon>
        <taxon>Pentapetalae</taxon>
        <taxon>rosids</taxon>
        <taxon>fabids</taxon>
        <taxon>Fabales</taxon>
        <taxon>Fabaceae</taxon>
        <taxon>Papilionoideae</taxon>
        <taxon>50 kb inversion clade</taxon>
        <taxon>NPAAA clade</taxon>
        <taxon>Hologalegina</taxon>
        <taxon>IRL clade</taxon>
        <taxon>Trifolieae</taxon>
        <taxon>Trifolium</taxon>
    </lineage>
</organism>
<keyword evidence="3" id="KW-1003">Cell membrane</keyword>
<dbReference type="PANTHER" id="PTHR19328">
    <property type="entry name" value="HEDGEHOG-INTERACTING PROTEIN"/>
    <property type="match status" value="1"/>
</dbReference>
<evidence type="ECO:0000256" key="1">
    <source>
        <dbReference type="ARBA" id="ARBA00001931"/>
    </source>
</evidence>
<keyword evidence="9" id="KW-0449">Lipoprotein</keyword>
<dbReference type="PANTHER" id="PTHR19328:SF13">
    <property type="entry name" value="HIPL1 PROTEIN"/>
    <property type="match status" value="1"/>
</dbReference>
<keyword evidence="7" id="KW-0472">Membrane</keyword>
<evidence type="ECO:0000256" key="2">
    <source>
        <dbReference type="ARBA" id="ARBA00004193"/>
    </source>
</evidence>
<keyword evidence="4 11" id="KW-0732">Signal</keyword>
<feature type="domain" description="Glucose/Sorbosone dehydrogenase" evidence="12">
    <location>
        <begin position="261"/>
        <end position="507"/>
    </location>
</feature>
<reference evidence="14" key="1">
    <citation type="journal article" date="2017" name="Front. Plant Sci.">
        <title>Climate Clever Clovers: New Paradigm to Reduce the Environmental Footprint of Ruminants by Breeding Low Methanogenic Forages Utilizing Haplotype Variation.</title>
        <authorList>
            <person name="Kaur P."/>
            <person name="Appels R."/>
            <person name="Bayer P.E."/>
            <person name="Keeble-Gagnere G."/>
            <person name="Wang J."/>
            <person name="Hirakawa H."/>
            <person name="Shirasawa K."/>
            <person name="Vercoe P."/>
            <person name="Stefanova K."/>
            <person name="Durmic Z."/>
            <person name="Nichols P."/>
            <person name="Revell C."/>
            <person name="Isobe S.N."/>
            <person name="Edwards D."/>
            <person name="Erskine W."/>
        </authorList>
    </citation>
    <scope>NUCLEOTIDE SEQUENCE [LARGE SCALE GENOMIC DNA]</scope>
    <source>
        <strain evidence="14">cv. Daliak</strain>
    </source>
</reference>
<evidence type="ECO:0000256" key="6">
    <source>
        <dbReference type="ARBA" id="ARBA00023002"/>
    </source>
</evidence>
<evidence type="ECO:0000256" key="11">
    <source>
        <dbReference type="SAM" id="SignalP"/>
    </source>
</evidence>
<comment type="cofactor">
    <cofactor evidence="1">
        <name>pyrroloquinoline quinone</name>
        <dbReference type="ChEBI" id="CHEBI:58442"/>
    </cofactor>
</comment>
<feature type="chain" id="PRO_5016413961" description="Glucose/Sorbosone dehydrogenase domain-containing protein" evidence="11">
    <location>
        <begin position="26"/>
        <end position="696"/>
    </location>
</feature>
<evidence type="ECO:0000256" key="9">
    <source>
        <dbReference type="ARBA" id="ARBA00023288"/>
    </source>
</evidence>
<comment type="similarity">
    <text evidence="10">Belongs to the PQQ oxidoreductase GdhB family.</text>
</comment>
<gene>
    <name evidence="13" type="ORF">TSUD_209130</name>
</gene>
<evidence type="ECO:0000256" key="7">
    <source>
        <dbReference type="ARBA" id="ARBA00023136"/>
    </source>
</evidence>
<dbReference type="GO" id="GO:0016491">
    <property type="term" value="F:oxidoreductase activity"/>
    <property type="evidence" value="ECO:0007669"/>
    <property type="project" value="UniProtKB-KW"/>
</dbReference>
<evidence type="ECO:0000256" key="4">
    <source>
        <dbReference type="ARBA" id="ARBA00022729"/>
    </source>
</evidence>
<dbReference type="SUPFAM" id="SSF50952">
    <property type="entry name" value="Soluble quinoprotein glucose dehydrogenase"/>
    <property type="match status" value="1"/>
</dbReference>
<dbReference type="GO" id="GO:0005886">
    <property type="term" value="C:plasma membrane"/>
    <property type="evidence" value="ECO:0007669"/>
    <property type="project" value="UniProtKB-SubCell"/>
</dbReference>
<evidence type="ECO:0000256" key="8">
    <source>
        <dbReference type="ARBA" id="ARBA00023180"/>
    </source>
</evidence>
<evidence type="ECO:0000256" key="5">
    <source>
        <dbReference type="ARBA" id="ARBA00022891"/>
    </source>
</evidence>
<accession>A0A2Z6NA53</accession>
<keyword evidence="6" id="KW-0560">Oxidoreductase</keyword>
<keyword evidence="8" id="KW-0325">Glycoprotein</keyword>
<name>A0A2Z6NA53_TRISU</name>
<dbReference type="Pfam" id="PF07995">
    <property type="entry name" value="GSDH"/>
    <property type="match status" value="1"/>
</dbReference>
<feature type="signal peptide" evidence="11">
    <location>
        <begin position="1"/>
        <end position="25"/>
    </location>
</feature>
<evidence type="ECO:0000313" key="13">
    <source>
        <dbReference type="EMBL" id="GAU32845.1"/>
    </source>
</evidence>
<evidence type="ECO:0000256" key="10">
    <source>
        <dbReference type="ARBA" id="ARBA00061483"/>
    </source>
</evidence>
<dbReference type="EMBL" id="DF973506">
    <property type="protein sequence ID" value="GAU32845.1"/>
    <property type="molecule type" value="Genomic_DNA"/>
</dbReference>
<dbReference type="InterPro" id="IPR011042">
    <property type="entry name" value="6-blade_b-propeller_TolB-like"/>
</dbReference>
<proteinExistence type="inferred from homology"/>
<sequence>MKTVLSIGFLFCCTLLFLFLDSSSSLPLCVDSRAPFTLNTTLKFCPYNGSTCCNSIQDAQIQKQFQQMNVSDTACSSLLKSILCARCDPYSGELFTIQSTARSVPVLCSSAIPANSSQSKASLQDFCSQVWDTCRTVSIINSPFSPSLQGGGGLPANKNSTKLNELWQSKTDFCNAFGGASNNESVCFEGEPVALNNTDTPVIPPHGLCLEKIGNGSYLNMVAHPDGSSRAFFSSQMGKVWLATIPEEGSGGQLELDESSPFVDLTDQVYFDTQFGMMGMTFHPNFANNGRFFASFNCNKDKWAGCNGICSCNSNVNCDPSKIGTSNGAQPCQYQTVIAEYTANGTGSNPSSAESAKPTEVRRIFTMGLPFTSQHAGQILFGPDDGYLYFMMGDGGDSGDPYNFAQNKKSLLGKIMRLDVDNNIPSASEVSKLGLWGSYSIPKDNPFSEDKDLEPEIWALGLRNPWRCSFDSEKPSYFFCADVGQDLYEEVDLITKGGNYGWRVNEGPYPFTPTDSPGGNTSIKSINAIPPIVGYNHSQINKNEGSASITGGYVYRSTTDPCMFGRYLYADLYAGALWAATEDPENSGNFTTSKIPFGCAHDSPIPCDSGPGSLPALGYIFSFGQDNKKDVYILASTGVYRVVPPSRCNYTCSQEKASTAVPPSPSPSHASHLSNFNGYLFLQLSSLLLLLMSFIC</sequence>
<evidence type="ECO:0000259" key="12">
    <source>
        <dbReference type="Pfam" id="PF07995"/>
    </source>
</evidence>
<dbReference type="Gene3D" id="2.120.10.30">
    <property type="entry name" value="TolB, C-terminal domain"/>
    <property type="match status" value="1"/>
</dbReference>
<comment type="subcellular location">
    <subcellularLocation>
        <location evidence="2">Cell membrane</location>
        <topology evidence="2">Lipid-anchor</topology>
    </subcellularLocation>
</comment>
<evidence type="ECO:0000256" key="3">
    <source>
        <dbReference type="ARBA" id="ARBA00022475"/>
    </source>
</evidence>
<dbReference type="FunFam" id="2.120.10.30:FF:000067">
    <property type="entry name" value="HHIP-like 1"/>
    <property type="match status" value="1"/>
</dbReference>